<comment type="caution">
    <text evidence="1">The sequence shown here is derived from an EMBL/GenBank/DDBJ whole genome shotgun (WGS) entry which is preliminary data.</text>
</comment>
<keyword evidence="2" id="KW-1185">Reference proteome</keyword>
<dbReference type="Gene3D" id="1.10.10.10">
    <property type="entry name" value="Winged helix-like DNA-binding domain superfamily/Winged helix DNA-binding domain"/>
    <property type="match status" value="1"/>
</dbReference>
<dbReference type="EMBL" id="CAXJIO010000012">
    <property type="protein sequence ID" value="CAL2103058.1"/>
    <property type="molecule type" value="Genomic_DNA"/>
</dbReference>
<name>A0ABM9PC19_9FLAO</name>
<dbReference type="PROSITE" id="PS51197">
    <property type="entry name" value="HTH_RRF2_2"/>
    <property type="match status" value="1"/>
</dbReference>
<dbReference type="PANTHER" id="PTHR33221:SF15">
    <property type="entry name" value="HTH-TYPE TRANSCRIPTIONAL REGULATOR YWGB-RELATED"/>
    <property type="match status" value="1"/>
</dbReference>
<dbReference type="InterPro" id="IPR036390">
    <property type="entry name" value="WH_DNA-bd_sf"/>
</dbReference>
<dbReference type="InterPro" id="IPR036388">
    <property type="entry name" value="WH-like_DNA-bd_sf"/>
</dbReference>
<evidence type="ECO:0000313" key="2">
    <source>
        <dbReference type="Proteomes" id="UP001497527"/>
    </source>
</evidence>
<dbReference type="Pfam" id="PF02082">
    <property type="entry name" value="Rrf2"/>
    <property type="match status" value="1"/>
</dbReference>
<evidence type="ECO:0000313" key="1">
    <source>
        <dbReference type="EMBL" id="CAL2103058.1"/>
    </source>
</evidence>
<gene>
    <name evidence="1" type="ORF">T190423A01A_30172</name>
</gene>
<dbReference type="SUPFAM" id="SSF46785">
    <property type="entry name" value="Winged helix' DNA-binding domain"/>
    <property type="match status" value="1"/>
</dbReference>
<proteinExistence type="predicted"/>
<organism evidence="1 2">
    <name type="scientific">Tenacibaculum polynesiense</name>
    <dbReference type="NCBI Taxonomy" id="3137857"/>
    <lineage>
        <taxon>Bacteria</taxon>
        <taxon>Pseudomonadati</taxon>
        <taxon>Bacteroidota</taxon>
        <taxon>Flavobacteriia</taxon>
        <taxon>Flavobacteriales</taxon>
        <taxon>Flavobacteriaceae</taxon>
        <taxon>Tenacibaculum</taxon>
    </lineage>
</organism>
<dbReference type="Proteomes" id="UP001497527">
    <property type="component" value="Unassembled WGS sequence"/>
</dbReference>
<dbReference type="NCBIfam" id="TIGR00738">
    <property type="entry name" value="rrf2_super"/>
    <property type="match status" value="1"/>
</dbReference>
<accession>A0ABM9PC19</accession>
<dbReference type="InterPro" id="IPR000944">
    <property type="entry name" value="Tscrpt_reg_Rrf2"/>
</dbReference>
<dbReference type="RefSeq" id="WP_348717007.1">
    <property type="nucleotide sequence ID" value="NZ_CAXJIO010000012.1"/>
</dbReference>
<reference evidence="1 2" key="1">
    <citation type="submission" date="2024-05" db="EMBL/GenBank/DDBJ databases">
        <authorList>
            <person name="Duchaud E."/>
        </authorList>
    </citation>
    <scope>NUCLEOTIDE SEQUENCE [LARGE SCALE GENOMIC DNA]</scope>
    <source>
        <strain evidence="1">Ena-SAMPLE-TAB-13-05-2024-13:56:06:370-140308</strain>
    </source>
</reference>
<sequence length="146" mass="16133">MFSKSCEYGMRAVIYVAKQTSLGNKTSVKEIASATNSPEAFTGKILQILTKNNIISSIKGPYGGFLIYEEKTKNVKLSQIVEVIDGDKIYTGCGLGLKECNAKNPCPIHDKFVDIRSSLKSMLETTTVYDLLKSETGEDKILQLKR</sequence>
<dbReference type="PANTHER" id="PTHR33221">
    <property type="entry name" value="WINGED HELIX-TURN-HELIX TRANSCRIPTIONAL REGULATOR, RRF2 FAMILY"/>
    <property type="match status" value="1"/>
</dbReference>
<protein>
    <submittedName>
        <fullName evidence="1">Rrf2 family transcriptional regulator</fullName>
    </submittedName>
</protein>